<sequence length="1334" mass="146194">MWSSNNCVRYEKVIFLLFLYLALSFFTTATFAQAASSSADNGLSAELMEGHNEKGFIQNNGQVSDLHGKKAENVFFAFYARNDVRVYVTNKGLSYVYRKVIDRKLPARHSNNTVKPGEKSDSSKIIHFALERIDVNLVGATIDSANTEVVYATNKTVFNYFSSNAAVANQQLIKKITFKNIYKGIDWVLYINGDTLQKVKYDFVVHKNADAGAIKIRYSSNATVKMSETGSLNISSKFGYIEEGKPLITSENHLLQNAAVAYKLQRNTITFDLDNRLNKGGFTIDPDLVWGSFIRTEAVFDGITSGITVATDVETDNWGNIFVSLVCAGNMQFPTTNPGNGAYYSDLFDSELGGNLYLKFDAAKKLVWATYFAVGECYPEIAVNSKGALIVAAAGDDKLTIPYKNNGGFFDSAIISANFLARFSNDGALEWCTNFASTSIIFSDVETDSKDNIYFTGYIDQVPFLPKKDPGNNAYFNTLAGQNFISRFDDNCNLIWSTLLTGGEECRLATDKYDNIYVLTQRASEGYTLKDAGGFFSPADGVPAGIMKFNSLSQLLWGTYLPGFAEDVAADLSGNIFVVGSPYGFTHPYVDPGNGAYMEPNQNVNANGGFIMRFDEHTNLTWSTTYFNQKSSRFTYVLFEKYRNLVHVYGYLSGVPNGPFPTKNDACNGSYYVEAEILNQNFAPLFLTFTNSGQNLYTSLGDFTNKVTDSHAECAVDNKGNLFYTFGNIEQTPVYTNDVTLKDPGNGAFFQGGVFDAYSYSTYIMQLKPSSLNADTAYTLPKNCNCDGTLSVIPYCGSGNYTYQWSRGDITPVITNVCPGSYSVKLTDLNSYSDTTIQFNIPNPQGSVNSAGIAVGVEHCEKKDGTIEVSNVIGGSAPYSYSINTQAFSTLSTFTGLEAGEYILKVKDNDGCIFIDTVVVSAKEGPSVISATSTTVSCNGVNGALRIDSITGGTQPFVYALNSAPFTTTPSFNKLTPGTYALRVKDSAKCSFIDSFIVVQATPPTNYQLNVTGAHCDKQDGSIFVTAVEGGTAPFSYSLDSIHFYNDSRFTNLASGAQSIIIKDSNDCVITGTFKINNIPGPQKIFFTQTNAICGAETGYVIIDSVQQGTAPFQYAGNEGVFNNSTLVNNLAPGKVLIQVKDAFNCILTDSLIISKTDSLRVSINPADTTVCYNEKIIFNATILSTNEQVLFYWNNVQTPSTSDISNFTGNTVINLRAIDKDGCTVNTNTSVTVKYCDSSLAKCVIFPNAFSPNGDGKNDYFGPRYAGCNIKNYRLIIYDRWGSLLFQANDITKKWDGTRNSITQQPGAYVYYCEWVDELEVKRTYKGTAILVR</sequence>
<dbReference type="InterPro" id="IPR026341">
    <property type="entry name" value="T9SS_type_B"/>
</dbReference>
<evidence type="ECO:0000256" key="1">
    <source>
        <dbReference type="SAM" id="SignalP"/>
    </source>
</evidence>
<feature type="signal peptide" evidence="1">
    <location>
        <begin position="1"/>
        <end position="34"/>
    </location>
</feature>
<evidence type="ECO:0000259" key="2">
    <source>
        <dbReference type="Pfam" id="PF25778"/>
    </source>
</evidence>
<feature type="chain" id="PRO_5037688190" evidence="1">
    <location>
        <begin position="35"/>
        <end position="1334"/>
    </location>
</feature>
<organism evidence="3 4">
    <name type="scientific">Panacibacter microcysteis</name>
    <dbReference type="NCBI Taxonomy" id="2793269"/>
    <lineage>
        <taxon>Bacteria</taxon>
        <taxon>Pseudomonadati</taxon>
        <taxon>Bacteroidota</taxon>
        <taxon>Chitinophagia</taxon>
        <taxon>Chitinophagales</taxon>
        <taxon>Chitinophagaceae</taxon>
        <taxon>Panacibacter</taxon>
    </lineage>
</organism>
<dbReference type="Pfam" id="PF13573">
    <property type="entry name" value="SprB"/>
    <property type="match status" value="2"/>
</dbReference>
<comment type="caution">
    <text evidence="3">The sequence shown here is derived from an EMBL/GenBank/DDBJ whole genome shotgun (WGS) entry which is preliminary data.</text>
</comment>
<dbReference type="Proteomes" id="UP000628448">
    <property type="component" value="Unassembled WGS sequence"/>
</dbReference>
<name>A0A931E3F8_9BACT</name>
<accession>A0A931E3F8</accession>
<dbReference type="NCBIfam" id="TIGR04131">
    <property type="entry name" value="Bac_Flav_CTERM"/>
    <property type="match status" value="1"/>
</dbReference>
<dbReference type="RefSeq" id="WP_196990881.1">
    <property type="nucleotide sequence ID" value="NZ_JADWYR010000001.1"/>
</dbReference>
<dbReference type="Pfam" id="PF25778">
    <property type="entry name" value="DUF7948"/>
    <property type="match status" value="1"/>
</dbReference>
<evidence type="ECO:0000313" key="4">
    <source>
        <dbReference type="Proteomes" id="UP000628448"/>
    </source>
</evidence>
<evidence type="ECO:0000313" key="3">
    <source>
        <dbReference type="EMBL" id="MBG9376890.1"/>
    </source>
</evidence>
<protein>
    <submittedName>
        <fullName evidence="3">Gliding motility-associated C-terminal domain-containing protein</fullName>
    </submittedName>
</protein>
<keyword evidence="4" id="KW-1185">Reference proteome</keyword>
<dbReference type="EMBL" id="JADWYR010000001">
    <property type="protein sequence ID" value="MBG9376890.1"/>
    <property type="molecule type" value="Genomic_DNA"/>
</dbReference>
<feature type="domain" description="DUF7948" evidence="2">
    <location>
        <begin position="56"/>
        <end position="286"/>
    </location>
</feature>
<proteinExistence type="predicted"/>
<dbReference type="InterPro" id="IPR057708">
    <property type="entry name" value="DUF7948"/>
</dbReference>
<gene>
    <name evidence="3" type="ORF">I5907_11625</name>
</gene>
<dbReference type="InterPro" id="IPR025667">
    <property type="entry name" value="SprB_repeat"/>
</dbReference>
<keyword evidence="1" id="KW-0732">Signal</keyword>
<dbReference type="Pfam" id="PF13585">
    <property type="entry name" value="CHU_C"/>
    <property type="match status" value="1"/>
</dbReference>
<reference evidence="3" key="1">
    <citation type="submission" date="2020-11" db="EMBL/GenBank/DDBJ databases">
        <title>Bacterial whole genome sequence for Panacibacter sp. DH6.</title>
        <authorList>
            <person name="Le V."/>
            <person name="Ko S."/>
            <person name="Ahn C.-Y."/>
            <person name="Oh H.-M."/>
        </authorList>
    </citation>
    <scope>NUCLEOTIDE SEQUENCE</scope>
    <source>
        <strain evidence="3">DH6</strain>
    </source>
</reference>